<dbReference type="Gene3D" id="3.30.565.10">
    <property type="entry name" value="Histidine kinase-like ATPase, C-terminal domain"/>
    <property type="match status" value="1"/>
</dbReference>
<evidence type="ECO:0000256" key="1">
    <source>
        <dbReference type="ARBA" id="ARBA00000085"/>
    </source>
</evidence>
<dbReference type="AlphaFoldDB" id="A0A6I6J8Q6"/>
<evidence type="ECO:0000256" key="12">
    <source>
        <dbReference type="SAM" id="Phobius"/>
    </source>
</evidence>
<feature type="transmembrane region" description="Helical" evidence="12">
    <location>
        <begin position="67"/>
        <end position="87"/>
    </location>
</feature>
<accession>A0A6I6J8Q6</accession>
<feature type="domain" description="Histidine kinase" evidence="13">
    <location>
        <begin position="234"/>
        <end position="456"/>
    </location>
</feature>
<dbReference type="PANTHER" id="PTHR45339">
    <property type="entry name" value="HYBRID SIGNAL TRANSDUCTION HISTIDINE KINASE J"/>
    <property type="match status" value="1"/>
</dbReference>
<protein>
    <recommendedName>
        <fullName evidence="10">Sensory/regulatory protein RpfC</fullName>
        <ecNumber evidence="2">2.7.13.3</ecNumber>
    </recommendedName>
</protein>
<keyword evidence="12" id="KW-0812">Transmembrane</keyword>
<dbReference type="CDD" id="cd00082">
    <property type="entry name" value="HisKA"/>
    <property type="match status" value="1"/>
</dbReference>
<sequence length="727" mass="78797">MEKLAALLREPGPPEEMAAEFHRAVTLSNCRRLKPVAWLVIVALILFSAMDYVSFGTRLPDLWRTLAFVRIVGLAGAGALLLALKGLSGPADLSPRHSWAWQCFLFFLLVYIVVVVCISFSVRQTLDPVYLLLLGPPAYLILSQRQVLLLQAVGLSTLTGAMVLFAPPGVSARFHLLNVVLLTWVSLIIGRITRGGFLREFMNKRIIEKKHRQLEEARARAEAANGAKSDFLASMSHEIRTPMNSILGMTEALLSTPVSGEQREYVETARESARHLLGIIEDILDISRIEAGRLRLSSENFDLPEVVLSAVRTVRLQASQKGLDMDFEIMAGTPRFLKGDPGRLRQVLINLLGNSVKFTDRGSIRVTAGPYGGDGTGGTWVRFSVKDSGMGIPEDKARTIFEPFIQAAGSSSRSIGGSGLGLSICKTLVERMDGEIYLANPGGGGSEFVFTARFETGDGARVSKPSFASWSEPPPVRSSRVLLVEDNPVNIQVEKVLLERIGMVTEVAENGAEALRLLAEKDFDVVLMDLEMPGMDGYDVTRCIRSGEGGPAPVRRSDIPIVAVTAHALDDVRKRCERSGMNGFVTKPVGLGELGSALREVVGGGSVPEAPPTVEPEEAPVLDPAMAAEALGVSFDDVGFLIPKALEEIRVKCRLAGQGVASGALRETALQAHTLKSVAGTIGAERVRRAAIRLENAARREDAELSVRRMDELKAEVDYMERAAEAL</sequence>
<keyword evidence="8" id="KW-0902">Two-component regulatory system</keyword>
<dbReference type="Pfam" id="PF01627">
    <property type="entry name" value="Hpt"/>
    <property type="match status" value="1"/>
</dbReference>
<evidence type="ECO:0000256" key="9">
    <source>
        <dbReference type="ARBA" id="ARBA00064003"/>
    </source>
</evidence>
<proteinExistence type="predicted"/>
<dbReference type="Gene3D" id="3.40.50.2300">
    <property type="match status" value="1"/>
</dbReference>
<reference evidence="15 16" key="1">
    <citation type="submission" date="2019-11" db="EMBL/GenBank/DDBJ databases">
        <authorList>
            <person name="Zheng R.K."/>
            <person name="Sun C.M."/>
        </authorList>
    </citation>
    <scope>NUCLEOTIDE SEQUENCE [LARGE SCALE GENOMIC DNA]</scope>
    <source>
        <strain evidence="15 16">SRB007</strain>
    </source>
</reference>
<dbReference type="FunFam" id="3.30.565.10:FF:000010">
    <property type="entry name" value="Sensor histidine kinase RcsC"/>
    <property type="match status" value="1"/>
</dbReference>
<evidence type="ECO:0000313" key="15">
    <source>
        <dbReference type="EMBL" id="QGY39216.1"/>
    </source>
</evidence>
<feature type="domain" description="Response regulatory" evidence="14">
    <location>
        <begin position="480"/>
        <end position="602"/>
    </location>
</feature>
<feature type="modified residue" description="4-aspartylphosphate" evidence="11">
    <location>
        <position position="529"/>
    </location>
</feature>
<dbReference type="PANTHER" id="PTHR45339:SF5">
    <property type="entry name" value="HISTIDINE KINASE"/>
    <property type="match status" value="1"/>
</dbReference>
<keyword evidence="12" id="KW-1133">Transmembrane helix</keyword>
<dbReference type="PRINTS" id="PR00344">
    <property type="entry name" value="BCTRLSENSOR"/>
</dbReference>
<evidence type="ECO:0000256" key="2">
    <source>
        <dbReference type="ARBA" id="ARBA00012438"/>
    </source>
</evidence>
<name>A0A6I6J8Q6_9BACT</name>
<comment type="subunit">
    <text evidence="9">At low DSF concentrations, interacts with RpfF.</text>
</comment>
<dbReference type="KEGG" id="psel:GM415_03455"/>
<feature type="transmembrane region" description="Helical" evidence="12">
    <location>
        <begin position="36"/>
        <end position="55"/>
    </location>
</feature>
<dbReference type="Pfam" id="PF00512">
    <property type="entry name" value="HisKA"/>
    <property type="match status" value="1"/>
</dbReference>
<evidence type="ECO:0000256" key="8">
    <source>
        <dbReference type="ARBA" id="ARBA00023012"/>
    </source>
</evidence>
<dbReference type="Gene3D" id="1.10.287.130">
    <property type="match status" value="1"/>
</dbReference>
<dbReference type="PROSITE" id="PS50109">
    <property type="entry name" value="HIS_KIN"/>
    <property type="match status" value="1"/>
</dbReference>
<dbReference type="GO" id="GO:0000155">
    <property type="term" value="F:phosphorelay sensor kinase activity"/>
    <property type="evidence" value="ECO:0007669"/>
    <property type="project" value="InterPro"/>
</dbReference>
<dbReference type="Gene3D" id="1.20.120.160">
    <property type="entry name" value="HPT domain"/>
    <property type="match status" value="1"/>
</dbReference>
<dbReference type="SUPFAM" id="SSF47384">
    <property type="entry name" value="Homodimeric domain of signal transducing histidine kinase"/>
    <property type="match status" value="1"/>
</dbReference>
<keyword evidence="6" id="KW-0418">Kinase</keyword>
<feature type="transmembrane region" description="Helical" evidence="12">
    <location>
        <begin position="99"/>
        <end position="122"/>
    </location>
</feature>
<evidence type="ECO:0000256" key="3">
    <source>
        <dbReference type="ARBA" id="ARBA00022553"/>
    </source>
</evidence>
<feature type="transmembrane region" description="Helical" evidence="12">
    <location>
        <begin position="147"/>
        <end position="166"/>
    </location>
</feature>
<dbReference type="InterPro" id="IPR011006">
    <property type="entry name" value="CheY-like_superfamily"/>
</dbReference>
<dbReference type="CDD" id="cd17546">
    <property type="entry name" value="REC_hyHK_CKI1_RcsC-like"/>
    <property type="match status" value="1"/>
</dbReference>
<dbReference type="InterPro" id="IPR036097">
    <property type="entry name" value="HisK_dim/P_sf"/>
</dbReference>
<dbReference type="PROSITE" id="PS50110">
    <property type="entry name" value="RESPONSE_REGULATORY"/>
    <property type="match status" value="1"/>
</dbReference>
<evidence type="ECO:0000259" key="13">
    <source>
        <dbReference type="PROSITE" id="PS50109"/>
    </source>
</evidence>
<dbReference type="InterPro" id="IPR008207">
    <property type="entry name" value="Sig_transdc_His_kin_Hpt_dom"/>
</dbReference>
<dbReference type="InterPro" id="IPR036641">
    <property type="entry name" value="HPT_dom_sf"/>
</dbReference>
<dbReference type="EC" id="2.7.13.3" evidence="2"/>
<keyword evidence="7" id="KW-0067">ATP-binding</keyword>
<dbReference type="SUPFAM" id="SSF55874">
    <property type="entry name" value="ATPase domain of HSP90 chaperone/DNA topoisomerase II/histidine kinase"/>
    <property type="match status" value="1"/>
</dbReference>
<evidence type="ECO:0000256" key="11">
    <source>
        <dbReference type="PROSITE-ProRule" id="PRU00169"/>
    </source>
</evidence>
<dbReference type="CDD" id="cd00088">
    <property type="entry name" value="HPT"/>
    <property type="match status" value="1"/>
</dbReference>
<evidence type="ECO:0000313" key="16">
    <source>
        <dbReference type="Proteomes" id="UP000428328"/>
    </source>
</evidence>
<keyword evidence="4" id="KW-0808">Transferase</keyword>
<dbReference type="SUPFAM" id="SSF52172">
    <property type="entry name" value="CheY-like"/>
    <property type="match status" value="1"/>
</dbReference>
<organism evidence="15 16">
    <name type="scientific">Pseudodesulfovibrio cashew</name>
    <dbReference type="NCBI Taxonomy" id="2678688"/>
    <lineage>
        <taxon>Bacteria</taxon>
        <taxon>Pseudomonadati</taxon>
        <taxon>Thermodesulfobacteriota</taxon>
        <taxon>Desulfovibrionia</taxon>
        <taxon>Desulfovibrionales</taxon>
        <taxon>Desulfovibrionaceae</taxon>
    </lineage>
</organism>
<evidence type="ECO:0000256" key="7">
    <source>
        <dbReference type="ARBA" id="ARBA00022840"/>
    </source>
</evidence>
<dbReference type="GO" id="GO:0005886">
    <property type="term" value="C:plasma membrane"/>
    <property type="evidence" value="ECO:0007669"/>
    <property type="project" value="UniProtKB-SubCell"/>
</dbReference>
<evidence type="ECO:0000256" key="6">
    <source>
        <dbReference type="ARBA" id="ARBA00022777"/>
    </source>
</evidence>
<dbReference type="EMBL" id="CP046400">
    <property type="protein sequence ID" value="QGY39216.1"/>
    <property type="molecule type" value="Genomic_DNA"/>
</dbReference>
<dbReference type="InterPro" id="IPR003661">
    <property type="entry name" value="HisK_dim/P_dom"/>
</dbReference>
<evidence type="ECO:0000256" key="10">
    <source>
        <dbReference type="ARBA" id="ARBA00068150"/>
    </source>
</evidence>
<keyword evidence="5" id="KW-0547">Nucleotide-binding</keyword>
<dbReference type="Pfam" id="PF02518">
    <property type="entry name" value="HATPase_c"/>
    <property type="match status" value="1"/>
</dbReference>
<dbReference type="SMART" id="SM00388">
    <property type="entry name" value="HisKA"/>
    <property type="match status" value="1"/>
</dbReference>
<dbReference type="InterPro" id="IPR005467">
    <property type="entry name" value="His_kinase_dom"/>
</dbReference>
<dbReference type="Pfam" id="PF00072">
    <property type="entry name" value="Response_reg"/>
    <property type="match status" value="1"/>
</dbReference>
<dbReference type="InterPro" id="IPR004358">
    <property type="entry name" value="Sig_transdc_His_kin-like_C"/>
</dbReference>
<dbReference type="RefSeq" id="WP_158946441.1">
    <property type="nucleotide sequence ID" value="NZ_CP046400.1"/>
</dbReference>
<keyword evidence="3 11" id="KW-0597">Phosphoprotein</keyword>
<dbReference type="SMART" id="SM00448">
    <property type="entry name" value="REC"/>
    <property type="match status" value="1"/>
</dbReference>
<keyword evidence="16" id="KW-1185">Reference proteome</keyword>
<keyword evidence="12" id="KW-0472">Membrane</keyword>
<dbReference type="InterPro" id="IPR036890">
    <property type="entry name" value="HATPase_C_sf"/>
</dbReference>
<evidence type="ECO:0000259" key="14">
    <source>
        <dbReference type="PROSITE" id="PS50110"/>
    </source>
</evidence>
<dbReference type="SMART" id="SM00387">
    <property type="entry name" value="HATPase_c"/>
    <property type="match status" value="1"/>
</dbReference>
<dbReference type="GO" id="GO:0005524">
    <property type="term" value="F:ATP binding"/>
    <property type="evidence" value="ECO:0007669"/>
    <property type="project" value="UniProtKB-KW"/>
</dbReference>
<dbReference type="FunFam" id="1.10.287.130:FF:000002">
    <property type="entry name" value="Two-component osmosensing histidine kinase"/>
    <property type="match status" value="1"/>
</dbReference>
<dbReference type="InterPro" id="IPR003594">
    <property type="entry name" value="HATPase_dom"/>
</dbReference>
<gene>
    <name evidence="15" type="ORF">GM415_03455</name>
</gene>
<dbReference type="SUPFAM" id="SSF47226">
    <property type="entry name" value="Histidine-containing phosphotransfer domain, HPT domain"/>
    <property type="match status" value="1"/>
</dbReference>
<dbReference type="InterPro" id="IPR001789">
    <property type="entry name" value="Sig_transdc_resp-reg_receiver"/>
</dbReference>
<comment type="catalytic activity">
    <reaction evidence="1">
        <text>ATP + protein L-histidine = ADP + protein N-phospho-L-histidine.</text>
        <dbReference type="EC" id="2.7.13.3"/>
    </reaction>
</comment>
<feature type="transmembrane region" description="Helical" evidence="12">
    <location>
        <begin position="172"/>
        <end position="192"/>
    </location>
</feature>
<dbReference type="Proteomes" id="UP000428328">
    <property type="component" value="Chromosome"/>
</dbReference>
<evidence type="ECO:0000256" key="4">
    <source>
        <dbReference type="ARBA" id="ARBA00022679"/>
    </source>
</evidence>
<evidence type="ECO:0000256" key="5">
    <source>
        <dbReference type="ARBA" id="ARBA00022741"/>
    </source>
</evidence>